<feature type="compositionally biased region" description="Low complexity" evidence="4">
    <location>
        <begin position="187"/>
        <end position="202"/>
    </location>
</feature>
<keyword evidence="8" id="KW-1185">Reference proteome</keyword>
<dbReference type="PROSITE" id="PS51352">
    <property type="entry name" value="THIOREDOXIN_2"/>
    <property type="match status" value="1"/>
</dbReference>
<reference evidence="7 8" key="1">
    <citation type="submission" date="2023-04" db="EMBL/GenBank/DDBJ databases">
        <title>Luteimonas sp. M1R5S59.</title>
        <authorList>
            <person name="Sun J.-Q."/>
        </authorList>
    </citation>
    <scope>NUCLEOTIDE SEQUENCE [LARGE SCALE GENOMIC DNA]</scope>
    <source>
        <strain evidence="7 8">M1R5S59</strain>
    </source>
</reference>
<protein>
    <submittedName>
        <fullName evidence="7">TlpA disulfide reductase family protein</fullName>
    </submittedName>
</protein>
<dbReference type="InterPro" id="IPR036249">
    <property type="entry name" value="Thioredoxin-like_sf"/>
</dbReference>
<feature type="region of interest" description="Disordered" evidence="4">
    <location>
        <begin position="172"/>
        <end position="202"/>
    </location>
</feature>
<sequence>MRVDWKLRLAIGLLVSCMAGVVPASPRVGEPAPVDLLGTTPEGEQVRVSAHAGKVVVVSFWASWCGYCRRQFALLDHLQAEVGTDRLRVVVVNFKEGVPEYRSVRHALRKSPVTWTHDRDGGLSEAFGVASVPHMFVFDQAGRLAAIRRGYSEASAAETIGLLNALLATPAAPGVPATEPEPERVPDPSVDTPVAAAPAPVP</sequence>
<evidence type="ECO:0000256" key="4">
    <source>
        <dbReference type="SAM" id="MobiDB-lite"/>
    </source>
</evidence>
<feature type="chain" id="PRO_5045958380" evidence="5">
    <location>
        <begin position="25"/>
        <end position="202"/>
    </location>
</feature>
<dbReference type="InterPro" id="IPR017937">
    <property type="entry name" value="Thioredoxin_CS"/>
</dbReference>
<evidence type="ECO:0000256" key="1">
    <source>
        <dbReference type="ARBA" id="ARBA00004196"/>
    </source>
</evidence>
<evidence type="ECO:0000313" key="7">
    <source>
        <dbReference type="EMBL" id="MDH5832792.1"/>
    </source>
</evidence>
<name>A0ABT6JQ37_9GAMM</name>
<dbReference type="Gene3D" id="3.40.30.10">
    <property type="entry name" value="Glutaredoxin"/>
    <property type="match status" value="1"/>
</dbReference>
<evidence type="ECO:0000259" key="6">
    <source>
        <dbReference type="PROSITE" id="PS51352"/>
    </source>
</evidence>
<gene>
    <name evidence="7" type="ORF">QFW81_02435</name>
</gene>
<dbReference type="InterPro" id="IPR013740">
    <property type="entry name" value="Redoxin"/>
</dbReference>
<dbReference type="SUPFAM" id="SSF52833">
    <property type="entry name" value="Thioredoxin-like"/>
    <property type="match status" value="1"/>
</dbReference>
<dbReference type="InterPro" id="IPR013766">
    <property type="entry name" value="Thioredoxin_domain"/>
</dbReference>
<dbReference type="InterPro" id="IPR050553">
    <property type="entry name" value="Thioredoxin_ResA/DsbE_sf"/>
</dbReference>
<proteinExistence type="predicted"/>
<comment type="subcellular location">
    <subcellularLocation>
        <location evidence="1">Cell envelope</location>
    </subcellularLocation>
</comment>
<dbReference type="RefSeq" id="WP_280576968.1">
    <property type="nucleotide sequence ID" value="NZ_JARXRO010000009.1"/>
</dbReference>
<keyword evidence="2" id="KW-0201">Cytochrome c-type biogenesis</keyword>
<evidence type="ECO:0000256" key="3">
    <source>
        <dbReference type="ARBA" id="ARBA00023284"/>
    </source>
</evidence>
<dbReference type="PANTHER" id="PTHR42852">
    <property type="entry name" value="THIOL:DISULFIDE INTERCHANGE PROTEIN DSBE"/>
    <property type="match status" value="1"/>
</dbReference>
<feature type="signal peptide" evidence="5">
    <location>
        <begin position="1"/>
        <end position="24"/>
    </location>
</feature>
<keyword evidence="3" id="KW-0676">Redox-active center</keyword>
<evidence type="ECO:0000256" key="5">
    <source>
        <dbReference type="SAM" id="SignalP"/>
    </source>
</evidence>
<organism evidence="7 8">
    <name type="scientific">Luteimonas kalidii</name>
    <dbReference type="NCBI Taxonomy" id="3042025"/>
    <lineage>
        <taxon>Bacteria</taxon>
        <taxon>Pseudomonadati</taxon>
        <taxon>Pseudomonadota</taxon>
        <taxon>Gammaproteobacteria</taxon>
        <taxon>Lysobacterales</taxon>
        <taxon>Lysobacteraceae</taxon>
        <taxon>Luteimonas</taxon>
    </lineage>
</organism>
<dbReference type="PROSITE" id="PS00194">
    <property type="entry name" value="THIOREDOXIN_1"/>
    <property type="match status" value="1"/>
</dbReference>
<keyword evidence="5" id="KW-0732">Signal</keyword>
<feature type="domain" description="Thioredoxin" evidence="6">
    <location>
        <begin position="26"/>
        <end position="168"/>
    </location>
</feature>
<dbReference type="PANTHER" id="PTHR42852:SF13">
    <property type="entry name" value="PROTEIN DIPZ"/>
    <property type="match status" value="1"/>
</dbReference>
<accession>A0ABT6JQ37</accession>
<dbReference type="Proteomes" id="UP001156873">
    <property type="component" value="Unassembled WGS sequence"/>
</dbReference>
<dbReference type="CDD" id="cd02966">
    <property type="entry name" value="TlpA_like_family"/>
    <property type="match status" value="1"/>
</dbReference>
<evidence type="ECO:0000313" key="8">
    <source>
        <dbReference type="Proteomes" id="UP001156873"/>
    </source>
</evidence>
<comment type="caution">
    <text evidence="7">The sequence shown here is derived from an EMBL/GenBank/DDBJ whole genome shotgun (WGS) entry which is preliminary data.</text>
</comment>
<dbReference type="EMBL" id="JARXRO010000009">
    <property type="protein sequence ID" value="MDH5832792.1"/>
    <property type="molecule type" value="Genomic_DNA"/>
</dbReference>
<dbReference type="Pfam" id="PF08534">
    <property type="entry name" value="Redoxin"/>
    <property type="match status" value="1"/>
</dbReference>
<evidence type="ECO:0000256" key="2">
    <source>
        <dbReference type="ARBA" id="ARBA00022748"/>
    </source>
</evidence>